<dbReference type="AlphaFoldDB" id="A0A645HH36"/>
<dbReference type="InterPro" id="IPR045584">
    <property type="entry name" value="Pilin-like"/>
</dbReference>
<dbReference type="Pfam" id="PF08334">
    <property type="entry name" value="T2SSG"/>
    <property type="match status" value="1"/>
</dbReference>
<evidence type="ECO:0000259" key="1">
    <source>
        <dbReference type="Pfam" id="PF08334"/>
    </source>
</evidence>
<proteinExistence type="predicted"/>
<accession>A0A645HH36</accession>
<protein>
    <recommendedName>
        <fullName evidence="1">Type II secretion system protein GspG C-terminal domain-containing protein</fullName>
    </recommendedName>
</protein>
<dbReference type="Gene3D" id="3.30.700.10">
    <property type="entry name" value="Glycoprotein, Type 4 Pilin"/>
    <property type="match status" value="1"/>
</dbReference>
<organism evidence="2">
    <name type="scientific">bioreactor metagenome</name>
    <dbReference type="NCBI Taxonomy" id="1076179"/>
    <lineage>
        <taxon>unclassified sequences</taxon>
        <taxon>metagenomes</taxon>
        <taxon>ecological metagenomes</taxon>
    </lineage>
</organism>
<comment type="caution">
    <text evidence="2">The sequence shown here is derived from an EMBL/GenBank/DDBJ whole genome shotgun (WGS) entry which is preliminary data.</text>
</comment>
<sequence>MILAQVVPHYDSAILSSKEQAQQANRLRIEGAAELYRLDTGVFPGCLEDLLSAPPEAHGWRGPYLDKIPIQPNGGPYSLNAKGKVEM</sequence>
<dbReference type="SUPFAM" id="SSF54523">
    <property type="entry name" value="Pili subunits"/>
    <property type="match status" value="1"/>
</dbReference>
<name>A0A645HH36_9ZZZZ</name>
<gene>
    <name evidence="2" type="ORF">SDC9_185879</name>
</gene>
<dbReference type="InterPro" id="IPR013545">
    <property type="entry name" value="T2SS_protein-GspG_C"/>
</dbReference>
<feature type="domain" description="Type II secretion system protein GspG C-terminal" evidence="1">
    <location>
        <begin position="17"/>
        <end position="84"/>
    </location>
</feature>
<dbReference type="EMBL" id="VSSQ01093529">
    <property type="protein sequence ID" value="MPN38355.1"/>
    <property type="molecule type" value="Genomic_DNA"/>
</dbReference>
<reference evidence="2" key="1">
    <citation type="submission" date="2019-08" db="EMBL/GenBank/DDBJ databases">
        <authorList>
            <person name="Kucharzyk K."/>
            <person name="Murdoch R.W."/>
            <person name="Higgins S."/>
            <person name="Loffler F."/>
        </authorList>
    </citation>
    <scope>NUCLEOTIDE SEQUENCE</scope>
</reference>
<evidence type="ECO:0000313" key="2">
    <source>
        <dbReference type="EMBL" id="MPN38355.1"/>
    </source>
</evidence>